<protein>
    <submittedName>
        <fullName evidence="1">Unannotated protein</fullName>
    </submittedName>
</protein>
<gene>
    <name evidence="1" type="ORF">UFOPK3772_00011</name>
</gene>
<accession>A0A6J7I7L4</accession>
<evidence type="ECO:0000313" key="1">
    <source>
        <dbReference type="EMBL" id="CAB4926865.1"/>
    </source>
</evidence>
<dbReference type="GO" id="GO:0016746">
    <property type="term" value="F:acyltransferase activity"/>
    <property type="evidence" value="ECO:0007669"/>
    <property type="project" value="InterPro"/>
</dbReference>
<dbReference type="AlphaFoldDB" id="A0A6J7I7L4"/>
<dbReference type="Gene3D" id="3.40.47.10">
    <property type="match status" value="2"/>
</dbReference>
<dbReference type="SUPFAM" id="SSF53901">
    <property type="entry name" value="Thiolase-like"/>
    <property type="match status" value="1"/>
</dbReference>
<sequence>MNFDISKFIPIVQRRRIDVLMKERVDMVVITAGHQIAGERIETASLEELIFETVSTAIAKAGIAPESVDAIVMSGNDQTDGRIISCMVTAGPVGGVGKNVTTIASGPEHAFAYAYLRLLAGQGKNAVVVGWSKPSESVFPEHAELVSADPFIVRPIGMNRIIAAALQASVLPEAERSNAHSESANDPLISWPLTASDCQDHADGVCAIVLESREPGHVDGGAWVRGVGWAMDRYDLGDRDNIEAGGLTAATELALKQAGDSFGPIGTLDAFAVGAPNERRLAQRLTHLLGDDKTESFPSIDCLNPDFAAGLFAIWRAAQRVMSPVQPNAPHFAAAAATLGFAAQGVTVVLMSDLSEV</sequence>
<name>A0A6J7I7L4_9ZZZZ</name>
<dbReference type="InterPro" id="IPR016039">
    <property type="entry name" value="Thiolase-like"/>
</dbReference>
<reference evidence="1" key="1">
    <citation type="submission" date="2020-05" db="EMBL/GenBank/DDBJ databases">
        <authorList>
            <person name="Chiriac C."/>
            <person name="Salcher M."/>
            <person name="Ghai R."/>
            <person name="Kavagutti S V."/>
        </authorList>
    </citation>
    <scope>NUCLEOTIDE SEQUENCE</scope>
</reference>
<organism evidence="1">
    <name type="scientific">freshwater metagenome</name>
    <dbReference type="NCBI Taxonomy" id="449393"/>
    <lineage>
        <taxon>unclassified sequences</taxon>
        <taxon>metagenomes</taxon>
        <taxon>ecological metagenomes</taxon>
    </lineage>
</organism>
<dbReference type="EMBL" id="CAFBNE010000001">
    <property type="protein sequence ID" value="CAB4926865.1"/>
    <property type="molecule type" value="Genomic_DNA"/>
</dbReference>
<proteinExistence type="predicted"/>